<feature type="chain" id="PRO_5012639825" description="L,D-TPase catalytic domain-containing protein" evidence="2">
    <location>
        <begin position="30"/>
        <end position="246"/>
    </location>
</feature>
<feature type="signal peptide" evidence="2">
    <location>
        <begin position="1"/>
        <end position="29"/>
    </location>
</feature>
<evidence type="ECO:0000259" key="3">
    <source>
        <dbReference type="Pfam" id="PF03734"/>
    </source>
</evidence>
<name>A0A1T3P601_9ACTN</name>
<dbReference type="Pfam" id="PF03734">
    <property type="entry name" value="YkuD"/>
    <property type="match status" value="1"/>
</dbReference>
<feature type="region of interest" description="Disordered" evidence="1">
    <location>
        <begin position="25"/>
        <end position="45"/>
    </location>
</feature>
<gene>
    <name evidence="4" type="ORF">B4N89_29615</name>
</gene>
<protein>
    <recommendedName>
        <fullName evidence="3">L,D-TPase catalytic domain-containing protein</fullName>
    </recommendedName>
</protein>
<evidence type="ECO:0000313" key="5">
    <source>
        <dbReference type="Proteomes" id="UP000190037"/>
    </source>
</evidence>
<dbReference type="InterPro" id="IPR005490">
    <property type="entry name" value="LD_TPept_cat_dom"/>
</dbReference>
<comment type="caution">
    <text evidence="4">The sequence shown here is derived from an EMBL/GenBank/DDBJ whole genome shotgun (WGS) entry which is preliminary data.</text>
</comment>
<evidence type="ECO:0000256" key="2">
    <source>
        <dbReference type="SAM" id="SignalP"/>
    </source>
</evidence>
<dbReference type="GO" id="GO:0016740">
    <property type="term" value="F:transferase activity"/>
    <property type="evidence" value="ECO:0007669"/>
    <property type="project" value="InterPro"/>
</dbReference>
<dbReference type="PANTHER" id="PTHR38589">
    <property type="entry name" value="BLR0621 PROTEIN"/>
    <property type="match status" value="1"/>
</dbReference>
<dbReference type="PANTHER" id="PTHR38589:SF1">
    <property type="entry name" value="BLR0621 PROTEIN"/>
    <property type="match status" value="1"/>
</dbReference>
<dbReference type="STRING" id="159449.B4N89_29615"/>
<dbReference type="AlphaFoldDB" id="A0A1T3P601"/>
<proteinExistence type="predicted"/>
<accession>A0A1T3P601</accession>
<reference evidence="4 5" key="1">
    <citation type="submission" date="2017-03" db="EMBL/GenBank/DDBJ databases">
        <title>Draft genome sequence of Streptomyces scabrisporus NF3, endophyte isolated from Amphipterygium adstringens.</title>
        <authorList>
            <person name="Vazquez M."/>
            <person name="Ceapa C.D."/>
            <person name="Rodriguez Luna D."/>
            <person name="Sanchez Esquivel S."/>
        </authorList>
    </citation>
    <scope>NUCLEOTIDE SEQUENCE [LARGE SCALE GENOMIC DNA]</scope>
    <source>
        <strain evidence="4 5">NF3</strain>
    </source>
</reference>
<dbReference type="RefSeq" id="WP_078978826.1">
    <property type="nucleotide sequence ID" value="NZ_MWQN01000001.1"/>
</dbReference>
<dbReference type="Proteomes" id="UP000190037">
    <property type="component" value="Unassembled WGS sequence"/>
</dbReference>
<dbReference type="EMBL" id="MWQN01000001">
    <property type="protein sequence ID" value="OPC84528.1"/>
    <property type="molecule type" value="Genomic_DNA"/>
</dbReference>
<feature type="domain" description="L,D-TPase catalytic" evidence="3">
    <location>
        <begin position="91"/>
        <end position="226"/>
    </location>
</feature>
<organism evidence="4 5">
    <name type="scientific">Embleya scabrispora</name>
    <dbReference type="NCBI Taxonomy" id="159449"/>
    <lineage>
        <taxon>Bacteria</taxon>
        <taxon>Bacillati</taxon>
        <taxon>Actinomycetota</taxon>
        <taxon>Actinomycetes</taxon>
        <taxon>Kitasatosporales</taxon>
        <taxon>Streptomycetaceae</taxon>
        <taxon>Embleya</taxon>
    </lineage>
</organism>
<evidence type="ECO:0000313" key="4">
    <source>
        <dbReference type="EMBL" id="OPC84528.1"/>
    </source>
</evidence>
<keyword evidence="5" id="KW-1185">Reference proteome</keyword>
<evidence type="ECO:0000256" key="1">
    <source>
        <dbReference type="SAM" id="MobiDB-lite"/>
    </source>
</evidence>
<sequence length="246" mass="25679">MTIPRRSLFLAVPAALALSGLSSARNASAGAPGSPATLPTAPGRTGVPLPAPIGAHLAGQIPPETTQLLLVIGDDRNADSGTASFWTREFDGWRARDTWPAHNGREGWTFDHHENDLRSPIGVYTLTDAGGLRPDPGTRLSYDRSDDFAIDGTGFAGEPLAGTFDHVIAIDYNRMPGTSPLDPVRPRGDAFGGDIWLHIDHGGATHGCVTLPPEALVSLLRDLDPAAHPVAVLGDGPALAQDGPAS</sequence>
<keyword evidence="2" id="KW-0732">Signal</keyword>